<dbReference type="KEGG" id="aee:IM676_08185"/>
<sequence length="268" mass="29997">MKWLKSKDKPEIRVSLKQQQSEKLAELGAHLLAYRQERSLSLEDIVILTKIPCKLLEAIEQGKLDQLPEPVYIRALIRQFAEALGLNGVEFAKSFPLGSPTVNLPNTPKVYFNTLLRPVHLYLLYIFVIVCSVTSLSQLLNNTTLSNSSQKPTGETVFQTHQTQGNSQGENHLQSVSDSFNRNNNNKSLHIGVTLKASSWIRIIADGKTEFEGVLPKGTHRTWKAQEQLTLKTNNAGSVLISVNEEEAKQMGEPGKEREIKIANRPKS</sequence>
<evidence type="ECO:0000259" key="3">
    <source>
        <dbReference type="Pfam" id="PF13464"/>
    </source>
</evidence>
<keyword evidence="2" id="KW-0472">Membrane</keyword>
<evidence type="ECO:0000313" key="5">
    <source>
        <dbReference type="Proteomes" id="UP000593846"/>
    </source>
</evidence>
<dbReference type="EMBL" id="CP063311">
    <property type="protein sequence ID" value="QOV24206.1"/>
    <property type="molecule type" value="Genomic_DNA"/>
</dbReference>
<dbReference type="AlphaFoldDB" id="A0A7S6RG42"/>
<dbReference type="PANTHER" id="PTHR34475">
    <property type="match status" value="1"/>
</dbReference>
<dbReference type="InterPro" id="IPR050400">
    <property type="entry name" value="Bact_Cytoskel_RodZ"/>
</dbReference>
<reference evidence="5" key="1">
    <citation type="submission" date="2020-10" db="EMBL/GenBank/DDBJ databases">
        <title>Genome-based taxonomic classification of the species Anabaenopsis elenkinii.</title>
        <authorList>
            <person name="Delbaje E."/>
            <person name="Andreote A.P.D."/>
            <person name="Pellegrinetti T.A."/>
            <person name="Cruz R.B."/>
            <person name="Branco L.H.Z."/>
            <person name="Fiore M.F."/>
        </authorList>
    </citation>
    <scope>NUCLEOTIDE SEQUENCE [LARGE SCALE GENOMIC DNA]</scope>
    <source>
        <strain evidence="5">CCIBt3563</strain>
    </source>
</reference>
<keyword evidence="2" id="KW-1133">Transmembrane helix</keyword>
<dbReference type="Pfam" id="PF13413">
    <property type="entry name" value="HTH_25"/>
    <property type="match status" value="1"/>
</dbReference>
<organism evidence="4 5">
    <name type="scientific">Anabaenopsis elenkinii CCIBt3563</name>
    <dbReference type="NCBI Taxonomy" id="2779889"/>
    <lineage>
        <taxon>Bacteria</taxon>
        <taxon>Bacillati</taxon>
        <taxon>Cyanobacteriota</taxon>
        <taxon>Cyanophyceae</taxon>
        <taxon>Nostocales</taxon>
        <taxon>Nodulariaceae</taxon>
        <taxon>Anabaenopsis</taxon>
    </lineage>
</organism>
<protein>
    <submittedName>
        <fullName evidence="4">Helix-turn-helix domain-containing protein</fullName>
    </submittedName>
</protein>
<gene>
    <name evidence="4" type="ORF">IM676_08185</name>
</gene>
<feature type="transmembrane region" description="Helical" evidence="2">
    <location>
        <begin position="119"/>
        <end position="140"/>
    </location>
</feature>
<feature type="region of interest" description="Disordered" evidence="1">
    <location>
        <begin position="247"/>
        <end position="268"/>
    </location>
</feature>
<evidence type="ECO:0000313" key="4">
    <source>
        <dbReference type="EMBL" id="QOV24206.1"/>
    </source>
</evidence>
<name>A0A7S6RG42_9CYAN</name>
<dbReference type="InterPro" id="IPR025194">
    <property type="entry name" value="RodZ-like_C"/>
</dbReference>
<proteinExistence type="predicted"/>
<dbReference type="Gene3D" id="1.10.260.40">
    <property type="entry name" value="lambda repressor-like DNA-binding domains"/>
    <property type="match status" value="1"/>
</dbReference>
<dbReference type="Proteomes" id="UP000593846">
    <property type="component" value="Chromosome"/>
</dbReference>
<accession>A0A7S6RG42</accession>
<dbReference type="Pfam" id="PF13464">
    <property type="entry name" value="RodZ_C"/>
    <property type="match status" value="1"/>
</dbReference>
<dbReference type="PANTHER" id="PTHR34475:SF1">
    <property type="entry name" value="CYTOSKELETON PROTEIN RODZ"/>
    <property type="match status" value="1"/>
</dbReference>
<feature type="domain" description="Cytoskeleton protein RodZ-like C-terminal" evidence="3">
    <location>
        <begin position="193"/>
        <end position="255"/>
    </location>
</feature>
<dbReference type="GO" id="GO:0003677">
    <property type="term" value="F:DNA binding"/>
    <property type="evidence" value="ECO:0007669"/>
    <property type="project" value="InterPro"/>
</dbReference>
<dbReference type="RefSeq" id="WP_200989728.1">
    <property type="nucleotide sequence ID" value="NZ_CP063311.1"/>
</dbReference>
<evidence type="ECO:0000256" key="2">
    <source>
        <dbReference type="SAM" id="Phobius"/>
    </source>
</evidence>
<dbReference type="InterPro" id="IPR010982">
    <property type="entry name" value="Lambda_DNA-bd_dom_sf"/>
</dbReference>
<keyword evidence="2" id="KW-0812">Transmembrane</keyword>
<keyword evidence="5" id="KW-1185">Reference proteome</keyword>
<evidence type="ECO:0000256" key="1">
    <source>
        <dbReference type="SAM" id="MobiDB-lite"/>
    </source>
</evidence>
<feature type="compositionally biased region" description="Basic and acidic residues" evidence="1">
    <location>
        <begin position="247"/>
        <end position="262"/>
    </location>
</feature>